<dbReference type="Pfam" id="PF04494">
    <property type="entry name" value="TFIID_NTD2"/>
    <property type="match status" value="1"/>
</dbReference>
<dbReference type="PANTHER" id="PTHR19879:SF1">
    <property type="entry name" value="CANNONBALL-RELATED"/>
    <property type="match status" value="1"/>
</dbReference>
<dbReference type="InterPro" id="IPR015943">
    <property type="entry name" value="WD40/YVTN_repeat-like_dom_sf"/>
</dbReference>
<dbReference type="Gene3D" id="1.25.40.500">
    <property type="entry name" value="TFIID subunit TAF5, NTD2 domain"/>
    <property type="match status" value="1"/>
</dbReference>
<evidence type="ECO:0000256" key="3">
    <source>
        <dbReference type="ARBA" id="ARBA00022574"/>
    </source>
</evidence>
<feature type="repeat" description="WD" evidence="8">
    <location>
        <begin position="480"/>
        <end position="521"/>
    </location>
</feature>
<reference evidence="11 12" key="1">
    <citation type="journal article" date="2018" name="Nat. Ecol. Evol.">
        <title>Pezizomycetes genomes reveal the molecular basis of ectomycorrhizal truffle lifestyle.</title>
        <authorList>
            <person name="Murat C."/>
            <person name="Payen T."/>
            <person name="Noel B."/>
            <person name="Kuo A."/>
            <person name="Morin E."/>
            <person name="Chen J."/>
            <person name="Kohler A."/>
            <person name="Krizsan K."/>
            <person name="Balestrini R."/>
            <person name="Da Silva C."/>
            <person name="Montanini B."/>
            <person name="Hainaut M."/>
            <person name="Levati E."/>
            <person name="Barry K.W."/>
            <person name="Belfiori B."/>
            <person name="Cichocki N."/>
            <person name="Clum A."/>
            <person name="Dockter R.B."/>
            <person name="Fauchery L."/>
            <person name="Guy J."/>
            <person name="Iotti M."/>
            <person name="Le Tacon F."/>
            <person name="Lindquist E.A."/>
            <person name="Lipzen A."/>
            <person name="Malagnac F."/>
            <person name="Mello A."/>
            <person name="Molinier V."/>
            <person name="Miyauchi S."/>
            <person name="Poulain J."/>
            <person name="Riccioni C."/>
            <person name="Rubini A."/>
            <person name="Sitrit Y."/>
            <person name="Splivallo R."/>
            <person name="Traeger S."/>
            <person name="Wang M."/>
            <person name="Zifcakova L."/>
            <person name="Wipf D."/>
            <person name="Zambonelli A."/>
            <person name="Paolocci F."/>
            <person name="Nowrousian M."/>
            <person name="Ottonello S."/>
            <person name="Baldrian P."/>
            <person name="Spatafora J.W."/>
            <person name="Henrissat B."/>
            <person name="Nagy L.G."/>
            <person name="Aury J.M."/>
            <person name="Wincker P."/>
            <person name="Grigoriev I.V."/>
            <person name="Bonfante P."/>
            <person name="Martin F.M."/>
        </authorList>
    </citation>
    <scope>NUCLEOTIDE SEQUENCE [LARGE SCALE GENOMIC DNA]</scope>
    <source>
        <strain evidence="11 12">120613-1</strain>
    </source>
</reference>
<feature type="region of interest" description="Disordered" evidence="9">
    <location>
        <begin position="630"/>
        <end position="654"/>
    </location>
</feature>
<dbReference type="Gene3D" id="2.130.10.10">
    <property type="entry name" value="YVTN repeat-like/Quinoprotein amine dehydrogenase"/>
    <property type="match status" value="2"/>
</dbReference>
<evidence type="ECO:0000256" key="9">
    <source>
        <dbReference type="SAM" id="MobiDB-lite"/>
    </source>
</evidence>
<dbReference type="InterPro" id="IPR036322">
    <property type="entry name" value="WD40_repeat_dom_sf"/>
</dbReference>
<dbReference type="PROSITE" id="PS00678">
    <property type="entry name" value="WD_REPEATS_1"/>
    <property type="match status" value="2"/>
</dbReference>
<evidence type="ECO:0000259" key="10">
    <source>
        <dbReference type="Pfam" id="PF04494"/>
    </source>
</evidence>
<keyword evidence="5" id="KW-0805">Transcription regulation</keyword>
<dbReference type="EMBL" id="ML120429">
    <property type="protein sequence ID" value="RPA95153.1"/>
    <property type="molecule type" value="Genomic_DNA"/>
</dbReference>
<dbReference type="PROSITE" id="PS50896">
    <property type="entry name" value="LISH"/>
    <property type="match status" value="1"/>
</dbReference>
<evidence type="ECO:0000256" key="6">
    <source>
        <dbReference type="ARBA" id="ARBA00023163"/>
    </source>
</evidence>
<dbReference type="SMART" id="SM00320">
    <property type="entry name" value="WD40"/>
    <property type="match status" value="6"/>
</dbReference>
<feature type="compositionally biased region" description="Polar residues" evidence="9">
    <location>
        <begin position="633"/>
        <end position="646"/>
    </location>
</feature>
<evidence type="ECO:0000256" key="1">
    <source>
        <dbReference type="ARBA" id="ARBA00004123"/>
    </source>
</evidence>
<evidence type="ECO:0000256" key="8">
    <source>
        <dbReference type="PROSITE-ProRule" id="PRU00221"/>
    </source>
</evidence>
<accession>A0A3N4JA50</accession>
<keyword evidence="4" id="KW-0677">Repeat</keyword>
<keyword evidence="7" id="KW-0539">Nucleus</keyword>
<dbReference type="InterPro" id="IPR006594">
    <property type="entry name" value="LisH"/>
</dbReference>
<evidence type="ECO:0000313" key="11">
    <source>
        <dbReference type="EMBL" id="RPA95153.1"/>
    </source>
</evidence>
<evidence type="ECO:0000256" key="7">
    <source>
        <dbReference type="ARBA" id="ARBA00023242"/>
    </source>
</evidence>
<dbReference type="GO" id="GO:0005669">
    <property type="term" value="C:transcription factor TFIID complex"/>
    <property type="evidence" value="ECO:0007669"/>
    <property type="project" value="TreeGrafter"/>
</dbReference>
<dbReference type="InterPro" id="IPR019775">
    <property type="entry name" value="WD40_repeat_CS"/>
</dbReference>
<dbReference type="SUPFAM" id="SSF160897">
    <property type="entry name" value="Taf5 N-terminal domain-like"/>
    <property type="match status" value="1"/>
</dbReference>
<feature type="domain" description="TFIID subunit TAF5 NTD2" evidence="10">
    <location>
        <begin position="67"/>
        <end position="195"/>
    </location>
</feature>
<dbReference type="PROSITE" id="PS50294">
    <property type="entry name" value="WD_REPEATS_REGION"/>
    <property type="match status" value="5"/>
</dbReference>
<dbReference type="Proteomes" id="UP000276215">
    <property type="component" value="Unassembled WGS sequence"/>
</dbReference>
<gene>
    <name evidence="11" type="ORF">L873DRAFT_1792488</name>
</gene>
<feature type="repeat" description="WD" evidence="8">
    <location>
        <begin position="572"/>
        <end position="598"/>
    </location>
</feature>
<protein>
    <submittedName>
        <fullName evidence="11">WD40 repeat-like protein</fullName>
    </submittedName>
</protein>
<dbReference type="GO" id="GO:0016251">
    <property type="term" value="F:RNA polymerase II general transcription initiation factor activity"/>
    <property type="evidence" value="ECO:0007669"/>
    <property type="project" value="TreeGrafter"/>
</dbReference>
<dbReference type="GO" id="GO:0006367">
    <property type="term" value="P:transcription initiation at RNA polymerase II promoter"/>
    <property type="evidence" value="ECO:0007669"/>
    <property type="project" value="TreeGrafter"/>
</dbReference>
<dbReference type="PROSITE" id="PS50082">
    <property type="entry name" value="WD_REPEATS_2"/>
    <property type="match status" value="5"/>
</dbReference>
<dbReference type="PRINTS" id="PR00320">
    <property type="entry name" value="GPROTEINBRPT"/>
</dbReference>
<feature type="repeat" description="WD" evidence="8">
    <location>
        <begin position="438"/>
        <end position="470"/>
    </location>
</feature>
<evidence type="ECO:0000256" key="4">
    <source>
        <dbReference type="ARBA" id="ARBA00022737"/>
    </source>
</evidence>
<comment type="similarity">
    <text evidence="2">Belongs to the WD repeat TAF5 family.</text>
</comment>
<dbReference type="InterPro" id="IPR037264">
    <property type="entry name" value="TFIID_NTD2_sf"/>
</dbReference>
<feature type="repeat" description="WD" evidence="8">
    <location>
        <begin position="522"/>
        <end position="563"/>
    </location>
</feature>
<dbReference type="InterPro" id="IPR007582">
    <property type="entry name" value="TFIID_NTD2"/>
</dbReference>
<dbReference type="CDD" id="cd00200">
    <property type="entry name" value="WD40"/>
    <property type="match status" value="1"/>
</dbReference>
<keyword evidence="3 8" id="KW-0853">WD repeat</keyword>
<dbReference type="InterPro" id="IPR001680">
    <property type="entry name" value="WD40_rpt"/>
</dbReference>
<comment type="subcellular location">
    <subcellularLocation>
        <location evidence="1">Nucleus</location>
    </subcellularLocation>
</comment>
<sequence length="694" mass="75795">MASQGSSATTGAGAHAAGSPQALNQIVIEYLSKKGYAKTEAMLRVESAHTDHEGRPILSNLDDQPDVKYEKAYSHLKNWIENSLDIYKPELRRLLFPVFVHSFLQLVKEGYMAPSQKFFEAHSVEHATAHADDLMKLKAISLPQHIDDDHLARLYRENKYKVNFSKTTSNLLMHFLEETSDNGGGVILRIINDHIEMRTTAGRPTMFGEEEGILGEDEGITGHTSGRPESGATLPVIKLGPLPMAPEFMTDVEDELRDEDAMGVENAVGGEYNVTLLDEFQKKIKREETEESPMRDQIPLPPYTGVDIEREVRLVKESRDKMKLSGAPAPALPSVLMYTFHNTHDGLQCVDFSEDGTIAAGGFAESYVRVFSIKGTPLVSIIPAENLPVAPKTRRLIGHSGPIYGVSISPDKKYLLSCSEDKSVRLWSLDTYTALVSYKGHDSPVWDVRFGPYGHYFATASHDHTARLWSCDHIYPLRIFSGHLDDVDTVIFHPNSVYVFTGSTDKTIRMWDIQTGNSVRLFTGHTGLVMALAISPDGKWLASAGLDSTIMLWDIASGKRLKTMRGHGKTSIYSLTFSMEGTILLSGGADNTVRCWDVAYGTGAPTADAPEAVGASSSAAAAAGATGALVSGEGSTKSDGASTSGAPNKRKRTEIVATPDHLQVFYTKKSPVYKVLFTHKNLCLAASANMPNAP</sequence>
<feature type="repeat" description="WD" evidence="8">
    <location>
        <begin position="396"/>
        <end position="437"/>
    </location>
</feature>
<keyword evidence="6" id="KW-0804">Transcription</keyword>
<keyword evidence="12" id="KW-1185">Reference proteome</keyword>
<dbReference type="OrthoDB" id="10266330at2759"/>
<dbReference type="PANTHER" id="PTHR19879">
    <property type="entry name" value="TRANSCRIPTION INITIATION FACTOR TFIID"/>
    <property type="match status" value="1"/>
</dbReference>
<evidence type="ECO:0000256" key="5">
    <source>
        <dbReference type="ARBA" id="ARBA00023015"/>
    </source>
</evidence>
<evidence type="ECO:0000256" key="2">
    <source>
        <dbReference type="ARBA" id="ARBA00009435"/>
    </source>
</evidence>
<organism evidence="11 12">
    <name type="scientific">Choiromyces venosus 120613-1</name>
    <dbReference type="NCBI Taxonomy" id="1336337"/>
    <lineage>
        <taxon>Eukaryota</taxon>
        <taxon>Fungi</taxon>
        <taxon>Dikarya</taxon>
        <taxon>Ascomycota</taxon>
        <taxon>Pezizomycotina</taxon>
        <taxon>Pezizomycetes</taxon>
        <taxon>Pezizales</taxon>
        <taxon>Tuberaceae</taxon>
        <taxon>Choiromyces</taxon>
    </lineage>
</organism>
<evidence type="ECO:0000313" key="12">
    <source>
        <dbReference type="Proteomes" id="UP000276215"/>
    </source>
</evidence>
<dbReference type="InterPro" id="IPR020472">
    <property type="entry name" value="WD40_PAC1"/>
</dbReference>
<proteinExistence type="inferred from homology"/>
<dbReference type="AlphaFoldDB" id="A0A3N4JA50"/>
<dbReference type="SUPFAM" id="SSF50978">
    <property type="entry name" value="WD40 repeat-like"/>
    <property type="match status" value="1"/>
</dbReference>
<name>A0A3N4JA50_9PEZI</name>
<dbReference type="STRING" id="1336337.A0A3N4JA50"/>
<dbReference type="Pfam" id="PF00400">
    <property type="entry name" value="WD40"/>
    <property type="match status" value="5"/>
</dbReference>
<dbReference type="CDD" id="cd08044">
    <property type="entry name" value="TAF5_NTD2"/>
    <property type="match status" value="1"/>
</dbReference>